<gene>
    <name evidence="2" type="ORF">BCR33DRAFT_466957</name>
</gene>
<organism evidence="2 3">
    <name type="scientific">Rhizoclosmatium globosum</name>
    <dbReference type="NCBI Taxonomy" id="329046"/>
    <lineage>
        <taxon>Eukaryota</taxon>
        <taxon>Fungi</taxon>
        <taxon>Fungi incertae sedis</taxon>
        <taxon>Chytridiomycota</taxon>
        <taxon>Chytridiomycota incertae sedis</taxon>
        <taxon>Chytridiomycetes</taxon>
        <taxon>Chytridiales</taxon>
        <taxon>Chytriomycetaceae</taxon>
        <taxon>Rhizoclosmatium</taxon>
    </lineage>
</organism>
<evidence type="ECO:0000313" key="3">
    <source>
        <dbReference type="Proteomes" id="UP000193642"/>
    </source>
</evidence>
<dbReference type="AlphaFoldDB" id="A0A1Y2BT06"/>
<evidence type="ECO:0000256" key="1">
    <source>
        <dbReference type="SAM" id="MobiDB-lite"/>
    </source>
</evidence>
<feature type="region of interest" description="Disordered" evidence="1">
    <location>
        <begin position="145"/>
        <end position="170"/>
    </location>
</feature>
<dbReference type="EMBL" id="MCGO01000051">
    <property type="protein sequence ID" value="ORY37255.1"/>
    <property type="molecule type" value="Genomic_DNA"/>
</dbReference>
<sequence length="170" mass="19404">MARELSLASTGRRLEARHPSLLGTHHRGFLGFPGLRGHLPGLADHLADHQVRDQSVGPQRLQPDKTTFNFNFNFNKESLHPLQTTLNKRDNSIKIFSAKTTFSKTPTSKLRRTNHQRPKRLEGSRGFPGFKGGFFHREQHFTRDCSPAYNPQTQTDSTPTLLCCQTRQRE</sequence>
<feature type="region of interest" description="Disordered" evidence="1">
    <location>
        <begin position="104"/>
        <end position="133"/>
    </location>
</feature>
<proteinExistence type="predicted"/>
<evidence type="ECO:0000313" key="2">
    <source>
        <dbReference type="EMBL" id="ORY37255.1"/>
    </source>
</evidence>
<accession>A0A1Y2BT06</accession>
<comment type="caution">
    <text evidence="2">The sequence shown here is derived from an EMBL/GenBank/DDBJ whole genome shotgun (WGS) entry which is preliminary data.</text>
</comment>
<name>A0A1Y2BT06_9FUNG</name>
<feature type="compositionally biased region" description="Basic residues" evidence="1">
    <location>
        <begin position="109"/>
        <end position="118"/>
    </location>
</feature>
<keyword evidence="3" id="KW-1185">Reference proteome</keyword>
<protein>
    <submittedName>
        <fullName evidence="2">Uncharacterized protein</fullName>
    </submittedName>
</protein>
<feature type="compositionally biased region" description="Polar residues" evidence="1">
    <location>
        <begin position="149"/>
        <end position="170"/>
    </location>
</feature>
<dbReference type="Proteomes" id="UP000193642">
    <property type="component" value="Unassembled WGS sequence"/>
</dbReference>
<reference evidence="2 3" key="1">
    <citation type="submission" date="2016-07" db="EMBL/GenBank/DDBJ databases">
        <title>Pervasive Adenine N6-methylation of Active Genes in Fungi.</title>
        <authorList>
            <consortium name="DOE Joint Genome Institute"/>
            <person name="Mondo S.J."/>
            <person name="Dannebaum R.O."/>
            <person name="Kuo R.C."/>
            <person name="Labutti K."/>
            <person name="Haridas S."/>
            <person name="Kuo A."/>
            <person name="Salamov A."/>
            <person name="Ahrendt S.R."/>
            <person name="Lipzen A."/>
            <person name="Sullivan W."/>
            <person name="Andreopoulos W.B."/>
            <person name="Clum A."/>
            <person name="Lindquist E."/>
            <person name="Daum C."/>
            <person name="Ramamoorthy G.K."/>
            <person name="Gryganskyi A."/>
            <person name="Culley D."/>
            <person name="Magnuson J.K."/>
            <person name="James T.Y."/>
            <person name="O'Malley M.A."/>
            <person name="Stajich J.E."/>
            <person name="Spatafora J.W."/>
            <person name="Visel A."/>
            <person name="Grigoriev I.V."/>
        </authorList>
    </citation>
    <scope>NUCLEOTIDE SEQUENCE [LARGE SCALE GENOMIC DNA]</scope>
    <source>
        <strain evidence="2 3">JEL800</strain>
    </source>
</reference>